<evidence type="ECO:0000256" key="1">
    <source>
        <dbReference type="ARBA" id="ARBA00004613"/>
    </source>
</evidence>
<keyword evidence="9" id="KW-1185">Reference proteome</keyword>
<protein>
    <recommendedName>
        <fullName evidence="10">Thionin</fullName>
    </recommendedName>
</protein>
<evidence type="ECO:0000256" key="6">
    <source>
        <dbReference type="ARBA" id="ARBA00023157"/>
    </source>
</evidence>
<keyword evidence="3" id="KW-0964">Secreted</keyword>
<evidence type="ECO:0000313" key="8">
    <source>
        <dbReference type="EMBL" id="CAH8283572.1"/>
    </source>
</evidence>
<dbReference type="EMBL" id="CAKOAT010011114">
    <property type="protein sequence ID" value="CAH8283572.1"/>
    <property type="molecule type" value="Genomic_DNA"/>
</dbReference>
<dbReference type="SUPFAM" id="SSF57429">
    <property type="entry name" value="Crambin-like"/>
    <property type="match status" value="1"/>
</dbReference>
<evidence type="ECO:0000256" key="3">
    <source>
        <dbReference type="ARBA" id="ARBA00022525"/>
    </source>
</evidence>
<evidence type="ECO:0000256" key="7">
    <source>
        <dbReference type="SAM" id="SignalP"/>
    </source>
</evidence>
<proteinExistence type="inferred from homology"/>
<feature type="chain" id="PRO_5044777258" description="Thionin" evidence="7">
    <location>
        <begin position="24"/>
        <end position="134"/>
    </location>
</feature>
<evidence type="ECO:0000313" key="9">
    <source>
        <dbReference type="Proteomes" id="UP001642260"/>
    </source>
</evidence>
<comment type="caution">
    <text evidence="8">The sequence shown here is derived from an EMBL/GenBank/DDBJ whole genome shotgun (WGS) entry which is preliminary data.</text>
</comment>
<dbReference type="Proteomes" id="UP001642260">
    <property type="component" value="Unassembled WGS sequence"/>
</dbReference>
<keyword evidence="6" id="KW-1015">Disulfide bond</keyword>
<evidence type="ECO:0000256" key="2">
    <source>
        <dbReference type="ARBA" id="ARBA00009872"/>
    </source>
</evidence>
<dbReference type="InterPro" id="IPR036391">
    <property type="entry name" value="Thionin-like_sf"/>
</dbReference>
<keyword evidence="7" id="KW-0732">Signal</keyword>
<sequence length="134" mass="14101">MEGKSVISVLIMSLVMVQIQVEATVCCPSERARKAYTICLYGSLPSTCARVCGCVKVSSGNVCPSGYPNDILEKSGNNANEYCKLGCASSVCGAMTTFHNSGASEVVDETFERCAKTCATFCNKGFIKPAAESA</sequence>
<dbReference type="PANTHER" id="PTHR33920">
    <property type="entry name" value="THIONIN-2.1-RELATED"/>
    <property type="match status" value="1"/>
</dbReference>
<dbReference type="GO" id="GO:0006952">
    <property type="term" value="P:defense response"/>
    <property type="evidence" value="ECO:0007669"/>
    <property type="project" value="UniProtKB-KW"/>
</dbReference>
<dbReference type="GO" id="GO:0005576">
    <property type="term" value="C:extracellular region"/>
    <property type="evidence" value="ECO:0007669"/>
    <property type="project" value="UniProtKB-SubCell"/>
</dbReference>
<dbReference type="Pfam" id="PF00321">
    <property type="entry name" value="Thionin"/>
    <property type="match status" value="1"/>
</dbReference>
<evidence type="ECO:0008006" key="10">
    <source>
        <dbReference type="Google" id="ProtNLM"/>
    </source>
</evidence>
<reference evidence="8 9" key="1">
    <citation type="submission" date="2022-03" db="EMBL/GenBank/DDBJ databases">
        <authorList>
            <person name="Macdonald S."/>
            <person name="Ahmed S."/>
            <person name="Newling K."/>
        </authorList>
    </citation>
    <scope>NUCLEOTIDE SEQUENCE [LARGE SCALE GENOMIC DNA]</scope>
</reference>
<gene>
    <name evidence="8" type="ORF">ERUC_LOCUS637</name>
</gene>
<accession>A0ABC8IN41</accession>
<dbReference type="PANTHER" id="PTHR33920:SF2">
    <property type="entry name" value="THIONIN-2.1-RELATED"/>
    <property type="match status" value="1"/>
</dbReference>
<organism evidence="8 9">
    <name type="scientific">Eruca vesicaria subsp. sativa</name>
    <name type="common">Garden rocket</name>
    <name type="synonym">Eruca sativa</name>
    <dbReference type="NCBI Taxonomy" id="29727"/>
    <lineage>
        <taxon>Eukaryota</taxon>
        <taxon>Viridiplantae</taxon>
        <taxon>Streptophyta</taxon>
        <taxon>Embryophyta</taxon>
        <taxon>Tracheophyta</taxon>
        <taxon>Spermatophyta</taxon>
        <taxon>Magnoliopsida</taxon>
        <taxon>eudicotyledons</taxon>
        <taxon>Gunneridae</taxon>
        <taxon>Pentapetalae</taxon>
        <taxon>rosids</taxon>
        <taxon>malvids</taxon>
        <taxon>Brassicales</taxon>
        <taxon>Brassicaceae</taxon>
        <taxon>Brassiceae</taxon>
        <taxon>Eruca</taxon>
    </lineage>
</organism>
<comment type="similarity">
    <text evidence="2">Belongs to the plant thionin (TC 1.C.44) family.</text>
</comment>
<dbReference type="GO" id="GO:0090729">
    <property type="term" value="F:toxin activity"/>
    <property type="evidence" value="ECO:0007669"/>
    <property type="project" value="UniProtKB-KW"/>
</dbReference>
<dbReference type="AlphaFoldDB" id="A0ABC8IN41"/>
<feature type="signal peptide" evidence="7">
    <location>
        <begin position="1"/>
        <end position="23"/>
    </location>
</feature>
<dbReference type="InterPro" id="IPR001010">
    <property type="entry name" value="Thionin"/>
</dbReference>
<keyword evidence="4" id="KW-0800">Toxin</keyword>
<dbReference type="Gene3D" id="3.30.1350.10">
    <property type="entry name" value="Thionin-like"/>
    <property type="match status" value="1"/>
</dbReference>
<dbReference type="PROSITE" id="PS00271">
    <property type="entry name" value="THIONIN"/>
    <property type="match status" value="1"/>
</dbReference>
<keyword evidence="5" id="KW-0611">Plant defense</keyword>
<comment type="subcellular location">
    <subcellularLocation>
        <location evidence="1">Secreted</location>
    </subcellularLocation>
</comment>
<evidence type="ECO:0000256" key="4">
    <source>
        <dbReference type="ARBA" id="ARBA00022656"/>
    </source>
</evidence>
<name>A0ABC8IN41_ERUVS</name>
<evidence type="ECO:0000256" key="5">
    <source>
        <dbReference type="ARBA" id="ARBA00022821"/>
    </source>
</evidence>